<keyword evidence="1" id="KW-0175">Coiled coil</keyword>
<keyword evidence="2" id="KW-0472">Membrane</keyword>
<protein>
    <submittedName>
        <fullName evidence="3">Uncharacterized protein</fullName>
    </submittedName>
</protein>
<feature type="coiled-coil region" evidence="1">
    <location>
        <begin position="5"/>
        <end position="32"/>
    </location>
</feature>
<dbReference type="EMBL" id="MSDU01000061">
    <property type="protein sequence ID" value="OLN21270.1"/>
    <property type="molecule type" value="Genomic_DNA"/>
</dbReference>
<evidence type="ECO:0000313" key="4">
    <source>
        <dbReference type="Proteomes" id="UP000185568"/>
    </source>
</evidence>
<evidence type="ECO:0000313" key="3">
    <source>
        <dbReference type="EMBL" id="OLN21270.1"/>
    </source>
</evidence>
<reference evidence="3 4" key="1">
    <citation type="submission" date="2016-12" db="EMBL/GenBank/DDBJ databases">
        <title>Domibacillus antri genome sequencing.</title>
        <authorList>
            <person name="Verma A."/>
            <person name="Krishnamurthi S."/>
        </authorList>
    </citation>
    <scope>NUCLEOTIDE SEQUENCE [LARGE SCALE GENOMIC DNA]</scope>
    <source>
        <strain evidence="3 4">XD80</strain>
    </source>
</reference>
<feature type="transmembrane region" description="Helical" evidence="2">
    <location>
        <begin position="245"/>
        <end position="263"/>
    </location>
</feature>
<dbReference type="RefSeq" id="WP_075399681.1">
    <property type="nucleotide sequence ID" value="NZ_MSDU01000061.1"/>
</dbReference>
<keyword evidence="2" id="KW-0812">Transmembrane</keyword>
<feature type="transmembrane region" description="Helical" evidence="2">
    <location>
        <begin position="207"/>
        <end position="225"/>
    </location>
</feature>
<proteinExistence type="predicted"/>
<keyword evidence="2" id="KW-1133">Transmembrane helix</keyword>
<dbReference type="AlphaFoldDB" id="A0A1Q8Q1R6"/>
<gene>
    <name evidence="3" type="ORF">BTO30_15925</name>
</gene>
<accession>A0A1Q8Q1R6</accession>
<evidence type="ECO:0000256" key="2">
    <source>
        <dbReference type="SAM" id="Phobius"/>
    </source>
</evidence>
<dbReference type="STRING" id="1714264.BTO30_15925"/>
<dbReference type="Proteomes" id="UP000185568">
    <property type="component" value="Unassembled WGS sequence"/>
</dbReference>
<comment type="caution">
    <text evidence="3">The sequence shown here is derived from an EMBL/GenBank/DDBJ whole genome shotgun (WGS) entry which is preliminary data.</text>
</comment>
<organism evidence="3 4">
    <name type="scientific">Domibacillus antri</name>
    <dbReference type="NCBI Taxonomy" id="1714264"/>
    <lineage>
        <taxon>Bacteria</taxon>
        <taxon>Bacillati</taxon>
        <taxon>Bacillota</taxon>
        <taxon>Bacilli</taxon>
        <taxon>Bacillales</taxon>
        <taxon>Bacillaceae</taxon>
        <taxon>Domibacillus</taxon>
    </lineage>
</organism>
<name>A0A1Q8Q1R6_9BACI</name>
<sequence length="283" mass="33110">MASERKGIERRMRELKNDLSAKQKMYKNAELILLDEDADDFIIDNLEDLISKEKTVAEIIEHDAYNHRSIEELKPYLEELEQIICEVEEMISGYYREDIPNDFKEFLEESGVKVSLAPKIGLYESVYYFLKRSLPERPVNPLMASISFPDDAFLIRPDLLSSAGPDSIQAYREKRKNRDMLRDEVTILSLQLEEQQKILEDYAKPSGFYGGLLVLFYASIVGVAYPTTLLPYPSNYYDDVATKWLLITLFISQLVALFVYLTIEIYKMKKQRRYLEQHWKSII</sequence>
<keyword evidence="4" id="KW-1185">Reference proteome</keyword>
<dbReference type="OrthoDB" id="2881855at2"/>
<evidence type="ECO:0000256" key="1">
    <source>
        <dbReference type="SAM" id="Coils"/>
    </source>
</evidence>